<evidence type="ECO:0000313" key="2">
    <source>
        <dbReference type="Proteomes" id="UP000445309"/>
    </source>
</evidence>
<evidence type="ECO:0000313" key="1">
    <source>
        <dbReference type="EMBL" id="CAA7392590.1"/>
    </source>
</evidence>
<dbReference type="Proteomes" id="UP000445309">
    <property type="component" value="Unassembled WGS sequence"/>
</dbReference>
<keyword evidence="2" id="KW-1185">Reference proteome</keyword>
<proteinExistence type="predicted"/>
<protein>
    <submittedName>
        <fullName evidence="1">Uncharacterized protein</fullName>
    </submittedName>
</protein>
<name>A0A6N4XUR7_9FLAO</name>
<sequence length="60" mass="7016">MQRLFNDLTPTSIEESARFISKRGVIITTQNLYAVKSRTKDKSSKNYVLIESFFQEKFPL</sequence>
<dbReference type="AlphaFoldDB" id="A0A6N4XUR7"/>
<gene>
    <name evidence="1" type="ORF">CHRY9393_03312</name>
</gene>
<accession>A0A6N4XUR7</accession>
<reference evidence="1 2" key="1">
    <citation type="submission" date="2020-01" db="EMBL/GenBank/DDBJ databases">
        <authorList>
            <person name="Rodrigo-Torres L."/>
            <person name="Arahal R. D."/>
            <person name="Lucena T."/>
        </authorList>
    </citation>
    <scope>NUCLEOTIDE SEQUENCE [LARGE SCALE GENOMIC DNA]</scope>
    <source>
        <strain evidence="1 2">CECT 9393</strain>
    </source>
</reference>
<dbReference type="EMBL" id="CACVBY010000123">
    <property type="protein sequence ID" value="CAA7392590.1"/>
    <property type="molecule type" value="Genomic_DNA"/>
</dbReference>
<organism evidence="1 2">
    <name type="scientific">Chryseobacterium fistulae</name>
    <dbReference type="NCBI Taxonomy" id="2675058"/>
    <lineage>
        <taxon>Bacteria</taxon>
        <taxon>Pseudomonadati</taxon>
        <taxon>Bacteroidota</taxon>
        <taxon>Flavobacteriia</taxon>
        <taxon>Flavobacteriales</taxon>
        <taxon>Weeksellaceae</taxon>
        <taxon>Chryseobacterium group</taxon>
        <taxon>Chryseobacterium</taxon>
    </lineage>
</organism>